<reference evidence="2" key="1">
    <citation type="journal article" date="2021" name="PeerJ">
        <title>Extensive microbial diversity within the chicken gut microbiome revealed by metagenomics and culture.</title>
        <authorList>
            <person name="Gilroy R."/>
            <person name="Ravi A."/>
            <person name="Getino M."/>
            <person name="Pursley I."/>
            <person name="Horton D.L."/>
            <person name="Alikhan N.F."/>
            <person name="Baker D."/>
            <person name="Gharbi K."/>
            <person name="Hall N."/>
            <person name="Watson M."/>
            <person name="Adriaenssens E.M."/>
            <person name="Foster-Nyarko E."/>
            <person name="Jarju S."/>
            <person name="Secka A."/>
            <person name="Antonio M."/>
            <person name="Oren A."/>
            <person name="Chaudhuri R.R."/>
            <person name="La Ragione R."/>
            <person name="Hildebrand F."/>
            <person name="Pallen M.J."/>
        </authorList>
    </citation>
    <scope>NUCLEOTIDE SEQUENCE</scope>
    <source>
        <strain evidence="2">2189</strain>
    </source>
</reference>
<gene>
    <name evidence="2" type="ORF">H9851_03590</name>
</gene>
<dbReference type="AlphaFoldDB" id="A0A9D1W050"/>
<dbReference type="PROSITE" id="PS51186">
    <property type="entry name" value="GNAT"/>
    <property type="match status" value="1"/>
</dbReference>
<dbReference type="Pfam" id="PF13302">
    <property type="entry name" value="Acetyltransf_3"/>
    <property type="match status" value="1"/>
</dbReference>
<dbReference type="PANTHER" id="PTHR43328:SF1">
    <property type="entry name" value="N-ACETYLTRANSFERASE DOMAIN-CONTAINING PROTEIN"/>
    <property type="match status" value="1"/>
</dbReference>
<dbReference type="Gene3D" id="3.40.630.30">
    <property type="match status" value="1"/>
</dbReference>
<dbReference type="InterPro" id="IPR016181">
    <property type="entry name" value="Acyl_CoA_acyltransferase"/>
</dbReference>
<evidence type="ECO:0000259" key="1">
    <source>
        <dbReference type="PROSITE" id="PS51186"/>
    </source>
</evidence>
<evidence type="ECO:0000313" key="2">
    <source>
        <dbReference type="EMBL" id="HIX50346.1"/>
    </source>
</evidence>
<protein>
    <submittedName>
        <fullName evidence="2">GNAT family N-acetyltransferase</fullName>
    </submittedName>
</protein>
<sequence length="177" mass="20291">MEFSLQEWREGFAPSLSESADDIRIARMLRDGFPHPYTLRDAEAFIAYTRSAVRELHRAVVIEGRAVGALSLTKRRGAYNGSAELGYWLAPDYWGFGIMTEAVRLLIGEAFLWHDIARVYAELFTDNLASRRVLEKCGFRMEGLLPQSVRKGGALLDSCIYGLTREEWKKNEDRRRQ</sequence>
<name>A0A9D1W050_9FIRM</name>
<reference evidence="2" key="2">
    <citation type="submission" date="2021-04" db="EMBL/GenBank/DDBJ databases">
        <authorList>
            <person name="Gilroy R."/>
        </authorList>
    </citation>
    <scope>NUCLEOTIDE SEQUENCE</scope>
    <source>
        <strain evidence="2">2189</strain>
    </source>
</reference>
<dbReference type="PANTHER" id="PTHR43328">
    <property type="entry name" value="ACETYLTRANSFERASE-RELATED"/>
    <property type="match status" value="1"/>
</dbReference>
<feature type="domain" description="N-acetyltransferase" evidence="1">
    <location>
        <begin position="11"/>
        <end position="166"/>
    </location>
</feature>
<dbReference type="SUPFAM" id="SSF55729">
    <property type="entry name" value="Acyl-CoA N-acyltransferases (Nat)"/>
    <property type="match status" value="1"/>
</dbReference>
<comment type="caution">
    <text evidence="2">The sequence shown here is derived from an EMBL/GenBank/DDBJ whole genome shotgun (WGS) entry which is preliminary data.</text>
</comment>
<dbReference type="GO" id="GO:0016747">
    <property type="term" value="F:acyltransferase activity, transferring groups other than amino-acyl groups"/>
    <property type="evidence" value="ECO:0007669"/>
    <property type="project" value="InterPro"/>
</dbReference>
<dbReference type="InterPro" id="IPR000182">
    <property type="entry name" value="GNAT_dom"/>
</dbReference>
<proteinExistence type="predicted"/>
<evidence type="ECO:0000313" key="3">
    <source>
        <dbReference type="Proteomes" id="UP000886847"/>
    </source>
</evidence>
<dbReference type="EMBL" id="DXEW01000019">
    <property type="protein sequence ID" value="HIX50346.1"/>
    <property type="molecule type" value="Genomic_DNA"/>
</dbReference>
<accession>A0A9D1W050</accession>
<dbReference type="Proteomes" id="UP000886847">
    <property type="component" value="Unassembled WGS sequence"/>
</dbReference>
<organism evidence="2 3">
    <name type="scientific">Candidatus Borkfalkia faecavium</name>
    <dbReference type="NCBI Taxonomy" id="2838508"/>
    <lineage>
        <taxon>Bacteria</taxon>
        <taxon>Bacillati</taxon>
        <taxon>Bacillota</taxon>
        <taxon>Clostridia</taxon>
        <taxon>Christensenellales</taxon>
        <taxon>Christensenellaceae</taxon>
        <taxon>Candidatus Borkfalkia</taxon>
    </lineage>
</organism>